<sequence>MKLGSSFVVPADHKRVFAHFLDPDTMRVAIPGAAELVRSDSTHYRGKLVNEIAHVKFSAGFSAEITELTEPEEVKALLKGEDHKLGSSIKIDARLGVQPEGDSSSKVDYSLDVAIWGKIGRMGESIVRRRSQEVEREFVAAFAEICAAGPPGPDNPGLASVIAKREGPKKRVAETPAGAAAPAKESWWRRLLAKLFGGKK</sequence>
<dbReference type="InterPro" id="IPR010419">
    <property type="entry name" value="CO_DH_gsu"/>
</dbReference>
<keyword evidence="2" id="KW-1185">Reference proteome</keyword>
<dbReference type="RefSeq" id="WP_285970960.1">
    <property type="nucleotide sequence ID" value="NZ_CP127294.1"/>
</dbReference>
<dbReference type="PANTHER" id="PTHR38588">
    <property type="entry name" value="BLL0334 PROTEIN"/>
    <property type="match status" value="1"/>
</dbReference>
<dbReference type="EMBL" id="CP127294">
    <property type="protein sequence ID" value="WIX80329.1"/>
    <property type="molecule type" value="Genomic_DNA"/>
</dbReference>
<dbReference type="Pfam" id="PF06240">
    <property type="entry name" value="COXG"/>
    <property type="match status" value="1"/>
</dbReference>
<evidence type="ECO:0000313" key="1">
    <source>
        <dbReference type="EMBL" id="WIX80329.1"/>
    </source>
</evidence>
<name>A0A9Y2IJ16_9PSEU</name>
<dbReference type="Gene3D" id="3.30.530.20">
    <property type="match status" value="1"/>
</dbReference>
<accession>A0A9Y2IJ16</accession>
<proteinExistence type="predicted"/>
<dbReference type="Proteomes" id="UP001236014">
    <property type="component" value="Chromosome"/>
</dbReference>
<organism evidence="1 2">
    <name type="scientific">Amycolatopsis carbonis</name>
    <dbReference type="NCBI Taxonomy" id="715471"/>
    <lineage>
        <taxon>Bacteria</taxon>
        <taxon>Bacillati</taxon>
        <taxon>Actinomycetota</taxon>
        <taxon>Actinomycetes</taxon>
        <taxon>Pseudonocardiales</taxon>
        <taxon>Pseudonocardiaceae</taxon>
        <taxon>Amycolatopsis</taxon>
    </lineage>
</organism>
<dbReference type="PANTHER" id="PTHR38588:SF1">
    <property type="entry name" value="BLL0334 PROTEIN"/>
    <property type="match status" value="1"/>
</dbReference>
<dbReference type="AlphaFoldDB" id="A0A9Y2IJ16"/>
<dbReference type="InterPro" id="IPR023393">
    <property type="entry name" value="START-like_dom_sf"/>
</dbReference>
<gene>
    <name evidence="1" type="ORF">QRX50_05990</name>
</gene>
<dbReference type="KEGG" id="acab:QRX50_05990"/>
<evidence type="ECO:0000313" key="2">
    <source>
        <dbReference type="Proteomes" id="UP001236014"/>
    </source>
</evidence>
<reference evidence="1 2" key="1">
    <citation type="submission" date="2023-06" db="EMBL/GenBank/DDBJ databases">
        <authorList>
            <person name="Oyuntsetseg B."/>
            <person name="Kim S.B."/>
        </authorList>
    </citation>
    <scope>NUCLEOTIDE SEQUENCE [LARGE SCALE GENOMIC DNA]</scope>
    <source>
        <strain evidence="1 2">2-15</strain>
    </source>
</reference>
<dbReference type="SUPFAM" id="SSF55961">
    <property type="entry name" value="Bet v1-like"/>
    <property type="match status" value="1"/>
</dbReference>
<protein>
    <submittedName>
        <fullName evidence="1">SRPBCC domain-containing protein</fullName>
    </submittedName>
</protein>